<dbReference type="InterPro" id="IPR052934">
    <property type="entry name" value="Methyl-DNA_Rec/Restrict_Enz"/>
</dbReference>
<reference evidence="2" key="1">
    <citation type="journal article" date="2022" name="Syst. Appl. Microbiol.">
        <title>Natronocalculus amylovorans gen. nov., sp. nov., and Natranaeroarchaeum aerophilus sp. nov., dominant culturable amylolytic natronoarchaea from hypersaline soda lakes in southwestern Siberia.</title>
        <authorList>
            <person name="Sorokin D.Y."/>
            <person name="Elcheninov A.G."/>
            <person name="Khizhniak T.V."/>
            <person name="Koenen M."/>
            <person name="Bale N.J."/>
            <person name="Damste J.S.S."/>
            <person name="Kublanov I.V."/>
        </authorList>
    </citation>
    <scope>NUCLEOTIDE SEQUENCE</scope>
    <source>
        <strain evidence="2">AArc-St2</strain>
    </source>
</reference>
<proteinExistence type="predicted"/>
<dbReference type="InterPro" id="IPR003593">
    <property type="entry name" value="AAA+_ATPase"/>
</dbReference>
<dbReference type="AlphaFoldDB" id="A0AAE3FYX7"/>
<keyword evidence="3" id="KW-1185">Reference proteome</keyword>
<name>A0AAE3FYX7_9EURY</name>
<evidence type="ECO:0000313" key="2">
    <source>
        <dbReference type="EMBL" id="MCL9817770.1"/>
    </source>
</evidence>
<dbReference type="SMART" id="SM00382">
    <property type="entry name" value="AAA"/>
    <property type="match status" value="1"/>
</dbReference>
<dbReference type="Gene3D" id="3.40.50.300">
    <property type="entry name" value="P-loop containing nucleotide triphosphate hydrolases"/>
    <property type="match status" value="1"/>
</dbReference>
<evidence type="ECO:0000259" key="1">
    <source>
        <dbReference type="SMART" id="SM00382"/>
    </source>
</evidence>
<dbReference type="RefSeq" id="WP_250585110.1">
    <property type="nucleotide sequence ID" value="NZ_JAKRVX010000005.1"/>
</dbReference>
<reference evidence="2" key="2">
    <citation type="submission" date="2022-02" db="EMBL/GenBank/DDBJ databases">
        <authorList>
            <person name="Elcheninov A.G."/>
            <person name="Sorokin D.Y."/>
            <person name="Kublanov I.V."/>
        </authorList>
    </citation>
    <scope>NUCLEOTIDE SEQUENCE</scope>
    <source>
        <strain evidence="2">AArc-St2</strain>
    </source>
</reference>
<protein>
    <submittedName>
        <fullName evidence="2">AAA family ATPase</fullName>
    </submittedName>
</protein>
<dbReference type="Proteomes" id="UP001203207">
    <property type="component" value="Unassembled WGS sequence"/>
</dbReference>
<evidence type="ECO:0000313" key="3">
    <source>
        <dbReference type="Proteomes" id="UP001203207"/>
    </source>
</evidence>
<dbReference type="InterPro" id="IPR011704">
    <property type="entry name" value="ATPase_dyneun-rel_AAA"/>
</dbReference>
<comment type="caution">
    <text evidence="2">The sequence shown here is derived from an EMBL/GenBank/DDBJ whole genome shotgun (WGS) entry which is preliminary data.</text>
</comment>
<dbReference type="InterPro" id="IPR027417">
    <property type="entry name" value="P-loop_NTPase"/>
</dbReference>
<sequence>MPCDSAEARERLLRTVKSGISIDELDIEPPPPHTDRGVVRLWATTEEEEGSWSKVSKGDYLLFYTRNEPDENPYYNTAAKVIGREENRKLAGYIFPDPDEDSLAKSSGIGDRLIYLQNPVEIEITTKELATYYEYVSEGPHSFQRLDNPAMEAIREDYDTVEEYVKKHIPNQDTSRPLDIPTIEDEERYRETIRQLESKGQVVFYGPPGTGKTYHALQYAKAWLGQQNNEPTTENLQKVTFHPSFTYEDFIEGLSVSADSSDENSEHNLRYELRPGIFKDTCELAREEYENSARKKNANKYVLVIDEMNRANISQVFGELVTLLEKDKRGEKITLAHSKDKEFSVPPNLYIIGTMNTSDQSIALIDSAIRRRFRFIRFGPDYEYLREVYSMSGQDEQPTNLERRLQLNSIDALEVINDRILDAVDLGQGKQIGHSYLLSDSEPQEYDLESLHDAWKYEILPLIEEYYFGDFYRIRDQVFAEVDEQLTHPSRPEFRSDFTLENLDQTLRGLVDT</sequence>
<dbReference type="GO" id="GO:0005524">
    <property type="term" value="F:ATP binding"/>
    <property type="evidence" value="ECO:0007669"/>
    <property type="project" value="InterPro"/>
</dbReference>
<organism evidence="2 3">
    <name type="scientific">Natronocalculus amylovorans</name>
    <dbReference type="NCBI Taxonomy" id="2917812"/>
    <lineage>
        <taxon>Archaea</taxon>
        <taxon>Methanobacteriati</taxon>
        <taxon>Methanobacteriota</taxon>
        <taxon>Stenosarchaea group</taxon>
        <taxon>Halobacteria</taxon>
        <taxon>Halobacteriales</taxon>
        <taxon>Haloferacaceae</taxon>
        <taxon>Natronocalculus</taxon>
    </lineage>
</organism>
<dbReference type="SUPFAM" id="SSF52540">
    <property type="entry name" value="P-loop containing nucleoside triphosphate hydrolases"/>
    <property type="match status" value="1"/>
</dbReference>
<dbReference type="PANTHER" id="PTHR37291:SF1">
    <property type="entry name" value="TYPE IV METHYL-DIRECTED RESTRICTION ENZYME ECOKMCRB SUBUNIT"/>
    <property type="match status" value="1"/>
</dbReference>
<dbReference type="PANTHER" id="PTHR37291">
    <property type="entry name" value="5-METHYLCYTOSINE-SPECIFIC RESTRICTION ENZYME B"/>
    <property type="match status" value="1"/>
</dbReference>
<dbReference type="Pfam" id="PF07728">
    <property type="entry name" value="AAA_5"/>
    <property type="match status" value="1"/>
</dbReference>
<dbReference type="EMBL" id="JAKRVX010000005">
    <property type="protein sequence ID" value="MCL9817770.1"/>
    <property type="molecule type" value="Genomic_DNA"/>
</dbReference>
<dbReference type="GO" id="GO:0016887">
    <property type="term" value="F:ATP hydrolysis activity"/>
    <property type="evidence" value="ECO:0007669"/>
    <property type="project" value="InterPro"/>
</dbReference>
<gene>
    <name evidence="2" type="ORF">AArcSt2_12530</name>
</gene>
<feature type="domain" description="AAA+ ATPase" evidence="1">
    <location>
        <begin position="198"/>
        <end position="383"/>
    </location>
</feature>
<accession>A0AAE3FYX7</accession>